<dbReference type="Proteomes" id="UP000199352">
    <property type="component" value="Unassembled WGS sequence"/>
</dbReference>
<dbReference type="EMBL" id="FOFR01000021">
    <property type="protein sequence ID" value="SES06802.1"/>
    <property type="molecule type" value="Genomic_DNA"/>
</dbReference>
<feature type="chain" id="PRO_5011565785" description="Secreted protein" evidence="1">
    <location>
        <begin position="25"/>
        <end position="68"/>
    </location>
</feature>
<evidence type="ECO:0008006" key="4">
    <source>
        <dbReference type="Google" id="ProtNLM"/>
    </source>
</evidence>
<gene>
    <name evidence="2" type="ORF">SAMN05216188_1218</name>
</gene>
<keyword evidence="3" id="KW-1185">Reference proteome</keyword>
<dbReference type="AlphaFoldDB" id="A0A1H9UBU2"/>
<evidence type="ECO:0000256" key="1">
    <source>
        <dbReference type="SAM" id="SignalP"/>
    </source>
</evidence>
<dbReference type="RefSeq" id="WP_143116379.1">
    <property type="nucleotide sequence ID" value="NZ_FOFR01000021.1"/>
</dbReference>
<accession>A0A1H9UBU2</accession>
<dbReference type="STRING" id="402600.SAMN05216188_1218"/>
<sequence>MKRMAQVAGLVVAGMVLLVPTASAEPVGDRYDFGAIAGSMVPGACVVAVTPGGGPSGPSVTFACPPRG</sequence>
<keyword evidence="1" id="KW-0732">Signal</keyword>
<evidence type="ECO:0000313" key="2">
    <source>
        <dbReference type="EMBL" id="SES06802.1"/>
    </source>
</evidence>
<reference evidence="3" key="1">
    <citation type="submission" date="2016-10" db="EMBL/GenBank/DDBJ databases">
        <authorList>
            <person name="Varghese N."/>
            <person name="Submissions S."/>
        </authorList>
    </citation>
    <scope>NUCLEOTIDE SEQUENCE [LARGE SCALE GENOMIC DNA]</scope>
    <source>
        <strain evidence="3">CGMCC 4.3525</strain>
    </source>
</reference>
<protein>
    <recommendedName>
        <fullName evidence="4">Secreted protein</fullName>
    </recommendedName>
</protein>
<proteinExistence type="predicted"/>
<evidence type="ECO:0000313" key="3">
    <source>
        <dbReference type="Proteomes" id="UP000199352"/>
    </source>
</evidence>
<name>A0A1H9UBU2_9PSEU</name>
<organism evidence="2 3">
    <name type="scientific">Lentzea xinjiangensis</name>
    <dbReference type="NCBI Taxonomy" id="402600"/>
    <lineage>
        <taxon>Bacteria</taxon>
        <taxon>Bacillati</taxon>
        <taxon>Actinomycetota</taxon>
        <taxon>Actinomycetes</taxon>
        <taxon>Pseudonocardiales</taxon>
        <taxon>Pseudonocardiaceae</taxon>
        <taxon>Lentzea</taxon>
    </lineage>
</organism>
<feature type="signal peptide" evidence="1">
    <location>
        <begin position="1"/>
        <end position="24"/>
    </location>
</feature>